<dbReference type="Proteomes" id="UP000580250">
    <property type="component" value="Unassembled WGS sequence"/>
</dbReference>
<evidence type="ECO:0000256" key="4">
    <source>
        <dbReference type="PROSITE-ProRule" id="PRU00094"/>
    </source>
</evidence>
<dbReference type="Pfam" id="PF00320">
    <property type="entry name" value="GATA"/>
    <property type="match status" value="1"/>
</dbReference>
<evidence type="ECO:0000313" key="7">
    <source>
        <dbReference type="Proteomes" id="UP000580250"/>
    </source>
</evidence>
<reference evidence="6 7" key="1">
    <citation type="submission" date="2020-08" db="EMBL/GenBank/DDBJ databases">
        <authorList>
            <person name="Koutsovoulos G."/>
            <person name="Danchin GJ E."/>
        </authorList>
    </citation>
    <scope>NUCLEOTIDE SEQUENCE [LARGE SCALE GENOMIC DNA]</scope>
</reference>
<dbReference type="PROSITE" id="PS50114">
    <property type="entry name" value="GATA_ZN_FINGER_2"/>
    <property type="match status" value="1"/>
</dbReference>
<keyword evidence="1" id="KW-0805">Transcription regulation</keyword>
<evidence type="ECO:0000256" key="1">
    <source>
        <dbReference type="ARBA" id="ARBA00023015"/>
    </source>
</evidence>
<keyword evidence="4" id="KW-0862">Zinc</keyword>
<keyword evidence="2" id="KW-0804">Transcription</keyword>
<keyword evidence="4" id="KW-0479">Metal-binding</keyword>
<evidence type="ECO:0000259" key="5">
    <source>
        <dbReference type="PROSITE" id="PS50114"/>
    </source>
</evidence>
<gene>
    <name evidence="6" type="ORF">MENT_LOCUS13165</name>
</gene>
<keyword evidence="3" id="KW-0539">Nucleus</keyword>
<dbReference type="GO" id="GO:0008270">
    <property type="term" value="F:zinc ion binding"/>
    <property type="evidence" value="ECO:0007669"/>
    <property type="project" value="UniProtKB-KW"/>
</dbReference>
<feature type="domain" description="GATA-type" evidence="5">
    <location>
        <begin position="20"/>
        <end position="51"/>
    </location>
</feature>
<dbReference type="SMART" id="SM00401">
    <property type="entry name" value="ZnF_GATA"/>
    <property type="match status" value="1"/>
</dbReference>
<proteinExistence type="predicted"/>
<organism evidence="6 7">
    <name type="scientific">Meloidogyne enterolobii</name>
    <name type="common">Root-knot nematode worm</name>
    <name type="synonym">Meloidogyne mayaguensis</name>
    <dbReference type="NCBI Taxonomy" id="390850"/>
    <lineage>
        <taxon>Eukaryota</taxon>
        <taxon>Metazoa</taxon>
        <taxon>Ecdysozoa</taxon>
        <taxon>Nematoda</taxon>
        <taxon>Chromadorea</taxon>
        <taxon>Rhabditida</taxon>
        <taxon>Tylenchina</taxon>
        <taxon>Tylenchomorpha</taxon>
        <taxon>Tylenchoidea</taxon>
        <taxon>Meloidogynidae</taxon>
        <taxon>Meloidogyninae</taxon>
        <taxon>Meloidogyne</taxon>
    </lineage>
</organism>
<sequence>MLFFLPLDYFSSINLRTPISLQDRNCSICHVTHTSQWHRHSKPGHYLCAACYRKQQRIMKSIKNKKENDRI</sequence>
<dbReference type="AlphaFoldDB" id="A0A6V7UI86"/>
<comment type="caution">
    <text evidence="6">The sequence shown here is derived from an EMBL/GenBank/DDBJ whole genome shotgun (WGS) entry which is preliminary data.</text>
</comment>
<keyword evidence="4" id="KW-0863">Zinc-finger</keyword>
<dbReference type="GO" id="GO:0043565">
    <property type="term" value="F:sequence-specific DNA binding"/>
    <property type="evidence" value="ECO:0007669"/>
    <property type="project" value="InterPro"/>
</dbReference>
<dbReference type="OrthoDB" id="515401at2759"/>
<evidence type="ECO:0000256" key="3">
    <source>
        <dbReference type="ARBA" id="ARBA00023242"/>
    </source>
</evidence>
<name>A0A6V7UI86_MELEN</name>
<dbReference type="GO" id="GO:0006355">
    <property type="term" value="P:regulation of DNA-templated transcription"/>
    <property type="evidence" value="ECO:0007669"/>
    <property type="project" value="InterPro"/>
</dbReference>
<dbReference type="EMBL" id="CAJEWN010000070">
    <property type="protein sequence ID" value="CAD2158416.1"/>
    <property type="molecule type" value="Genomic_DNA"/>
</dbReference>
<dbReference type="InterPro" id="IPR013088">
    <property type="entry name" value="Znf_NHR/GATA"/>
</dbReference>
<dbReference type="SUPFAM" id="SSF57716">
    <property type="entry name" value="Glucocorticoid receptor-like (DNA-binding domain)"/>
    <property type="match status" value="1"/>
</dbReference>
<dbReference type="Gene3D" id="3.30.50.10">
    <property type="entry name" value="Erythroid Transcription Factor GATA-1, subunit A"/>
    <property type="match status" value="1"/>
</dbReference>
<accession>A0A6V7UI86</accession>
<protein>
    <recommendedName>
        <fullName evidence="5">GATA-type domain-containing protein</fullName>
    </recommendedName>
</protein>
<evidence type="ECO:0000256" key="2">
    <source>
        <dbReference type="ARBA" id="ARBA00023163"/>
    </source>
</evidence>
<dbReference type="InterPro" id="IPR000679">
    <property type="entry name" value="Znf_GATA"/>
</dbReference>
<evidence type="ECO:0000313" key="6">
    <source>
        <dbReference type="EMBL" id="CAD2158416.1"/>
    </source>
</evidence>